<dbReference type="InterPro" id="IPR010992">
    <property type="entry name" value="IHF-like_DNA-bd_dom_sf"/>
</dbReference>
<sequence length="96" mass="10701">MNQTELKKAVAESSGISRDTVERCFEALRSVALMELQKGGEVPLPGLGKIFVKQRAERMGRNPRTGAPMTIPACMAAKFSLFKPLRDELKKIDPRR</sequence>
<evidence type="ECO:0000256" key="1">
    <source>
        <dbReference type="ARBA" id="ARBA00023125"/>
    </source>
</evidence>
<evidence type="ECO:0000256" key="2">
    <source>
        <dbReference type="RuleBase" id="RU003939"/>
    </source>
</evidence>
<dbReference type="GO" id="GO:0003677">
    <property type="term" value="F:DNA binding"/>
    <property type="evidence" value="ECO:0007669"/>
    <property type="project" value="UniProtKB-KW"/>
</dbReference>
<reference evidence="3" key="1">
    <citation type="journal article" date="2021" name="Proc. Natl. Acad. Sci. U.S.A.">
        <title>A Catalog of Tens of Thousands of Viruses from Human Metagenomes Reveals Hidden Associations with Chronic Diseases.</title>
        <authorList>
            <person name="Tisza M.J."/>
            <person name="Buck C.B."/>
        </authorList>
    </citation>
    <scope>NUCLEOTIDE SEQUENCE</scope>
    <source>
        <strain evidence="3">Ctrnx29</strain>
    </source>
</reference>
<evidence type="ECO:0000313" key="3">
    <source>
        <dbReference type="EMBL" id="DAD74844.1"/>
    </source>
</evidence>
<dbReference type="Gene3D" id="4.10.520.10">
    <property type="entry name" value="IHF-like DNA-binding proteins"/>
    <property type="match status" value="1"/>
</dbReference>
<dbReference type="Pfam" id="PF00216">
    <property type="entry name" value="Bac_DNA_binding"/>
    <property type="match status" value="1"/>
</dbReference>
<organism evidence="3">
    <name type="scientific">Myoviridae sp. ctrnx29</name>
    <dbReference type="NCBI Taxonomy" id="2826704"/>
    <lineage>
        <taxon>Viruses</taxon>
        <taxon>Duplodnaviria</taxon>
        <taxon>Heunggongvirae</taxon>
        <taxon>Uroviricota</taxon>
        <taxon>Caudoviricetes</taxon>
    </lineage>
</organism>
<comment type="similarity">
    <text evidence="2">Belongs to the bacterial histone-like protein family.</text>
</comment>
<dbReference type="CDD" id="cd00591">
    <property type="entry name" value="HU_IHF"/>
    <property type="match status" value="1"/>
</dbReference>
<dbReference type="GO" id="GO:0030527">
    <property type="term" value="F:structural constituent of chromatin"/>
    <property type="evidence" value="ECO:0007669"/>
    <property type="project" value="InterPro"/>
</dbReference>
<dbReference type="PANTHER" id="PTHR33175">
    <property type="entry name" value="DNA-BINDING PROTEIN HU"/>
    <property type="match status" value="1"/>
</dbReference>
<keyword evidence="1" id="KW-0238">DNA-binding</keyword>
<protein>
    <submittedName>
        <fullName evidence="3">DNA binding protein</fullName>
    </submittedName>
</protein>
<dbReference type="PANTHER" id="PTHR33175:SF3">
    <property type="entry name" value="DNA-BINDING PROTEIN HU-BETA"/>
    <property type="match status" value="1"/>
</dbReference>
<dbReference type="SMART" id="SM00411">
    <property type="entry name" value="BHL"/>
    <property type="match status" value="1"/>
</dbReference>
<dbReference type="SUPFAM" id="SSF47729">
    <property type="entry name" value="IHF-like DNA-binding proteins"/>
    <property type="match status" value="1"/>
</dbReference>
<dbReference type="InterPro" id="IPR000119">
    <property type="entry name" value="Hist_DNA-bd"/>
</dbReference>
<dbReference type="EMBL" id="BK014766">
    <property type="protein sequence ID" value="DAD74844.1"/>
    <property type="molecule type" value="Genomic_DNA"/>
</dbReference>
<name>A0A8S5LXZ1_9CAUD</name>
<accession>A0A8S5LXZ1</accession>
<proteinExistence type="inferred from homology"/>